<sequence length="110" mass="12344">MASQLGDAGEAERLFLLGYREGLAFIASVQAGKIPHEIMRTEVPWLMKLLLQGPTPDFMLGRVYEAAVDSALEDVLKTGDRLNDEELKKSIATRKYHNWNCKILGRNKSP</sequence>
<accession>A0A5C8NN04</accession>
<dbReference type="RefSeq" id="WP_147705907.1">
    <property type="nucleotide sequence ID" value="NZ_VDUY01000010.1"/>
</dbReference>
<dbReference type="Proteomes" id="UP000321548">
    <property type="component" value="Unassembled WGS sequence"/>
</dbReference>
<protein>
    <submittedName>
        <fullName evidence="1">Uncharacterized protein</fullName>
    </submittedName>
</protein>
<dbReference type="OrthoDB" id="9155547at2"/>
<dbReference type="EMBL" id="VDUY01000010">
    <property type="protein sequence ID" value="TXL62467.1"/>
    <property type="molecule type" value="Genomic_DNA"/>
</dbReference>
<evidence type="ECO:0000313" key="1">
    <source>
        <dbReference type="EMBL" id="TXL62467.1"/>
    </source>
</evidence>
<dbReference type="AlphaFoldDB" id="A0A5C8NN04"/>
<reference evidence="1 2" key="1">
    <citation type="submission" date="2019-06" db="EMBL/GenBank/DDBJ databases">
        <title>Quisquiliibacterium sp. nov., isolated from a maize field.</title>
        <authorList>
            <person name="Lin S.-Y."/>
            <person name="Tsai C.-F."/>
            <person name="Young C.-C."/>
        </authorList>
    </citation>
    <scope>NUCLEOTIDE SEQUENCE [LARGE SCALE GENOMIC DNA]</scope>
    <source>
        <strain evidence="1 2">CC-CFT501</strain>
    </source>
</reference>
<organism evidence="1 2">
    <name type="scientific">Zeimonas arvi</name>
    <dbReference type="NCBI Taxonomy" id="2498847"/>
    <lineage>
        <taxon>Bacteria</taxon>
        <taxon>Pseudomonadati</taxon>
        <taxon>Pseudomonadota</taxon>
        <taxon>Betaproteobacteria</taxon>
        <taxon>Burkholderiales</taxon>
        <taxon>Burkholderiaceae</taxon>
        <taxon>Zeimonas</taxon>
    </lineage>
</organism>
<name>A0A5C8NN04_9BURK</name>
<comment type="caution">
    <text evidence="1">The sequence shown here is derived from an EMBL/GenBank/DDBJ whole genome shotgun (WGS) entry which is preliminary data.</text>
</comment>
<evidence type="ECO:0000313" key="2">
    <source>
        <dbReference type="Proteomes" id="UP000321548"/>
    </source>
</evidence>
<gene>
    <name evidence="1" type="ORF">FHP08_18055</name>
</gene>
<proteinExistence type="predicted"/>
<keyword evidence="2" id="KW-1185">Reference proteome</keyword>